<dbReference type="AlphaFoldDB" id="A0A177WLH8"/>
<dbReference type="GO" id="GO:0003677">
    <property type="term" value="F:DNA binding"/>
    <property type="evidence" value="ECO:0007669"/>
    <property type="project" value="UniProtKB-KW"/>
</dbReference>
<evidence type="ECO:0000256" key="5">
    <source>
        <dbReference type="ARBA" id="ARBA00022833"/>
    </source>
</evidence>
<keyword evidence="7" id="KW-0539">Nucleus</keyword>
<comment type="subcellular location">
    <subcellularLocation>
        <location evidence="1">Nucleus</location>
    </subcellularLocation>
</comment>
<evidence type="ECO:0000256" key="9">
    <source>
        <dbReference type="SAM" id="SignalP"/>
    </source>
</evidence>
<evidence type="ECO:0000256" key="6">
    <source>
        <dbReference type="ARBA" id="ARBA00023125"/>
    </source>
</evidence>
<keyword evidence="3" id="KW-0677">Repeat</keyword>
<gene>
    <name evidence="10" type="ORF">BDEG_24640</name>
</gene>
<protein>
    <submittedName>
        <fullName evidence="10">Uncharacterized protein</fullName>
    </submittedName>
</protein>
<evidence type="ECO:0000256" key="4">
    <source>
        <dbReference type="ARBA" id="ARBA00022771"/>
    </source>
</evidence>
<keyword evidence="2" id="KW-0479">Metal-binding</keyword>
<reference evidence="10 11" key="1">
    <citation type="submission" date="2006-10" db="EMBL/GenBank/DDBJ databases">
        <title>The Genome Sequence of Batrachochytrium dendrobatidis JEL423.</title>
        <authorList>
            <consortium name="The Broad Institute Genome Sequencing Platform"/>
            <person name="Birren B."/>
            <person name="Lander E."/>
            <person name="Galagan J."/>
            <person name="Cuomo C."/>
            <person name="Devon K."/>
            <person name="Jaffe D."/>
            <person name="Butler J."/>
            <person name="Alvarez P."/>
            <person name="Gnerre S."/>
            <person name="Grabherr M."/>
            <person name="Kleber M."/>
            <person name="Mauceli E."/>
            <person name="Brockman W."/>
            <person name="Young S."/>
            <person name="LaButti K."/>
            <person name="Sykes S."/>
            <person name="DeCaprio D."/>
            <person name="Crawford M."/>
            <person name="Koehrsen M."/>
            <person name="Engels R."/>
            <person name="Montgomery P."/>
            <person name="Pearson M."/>
            <person name="Howarth C."/>
            <person name="Larson L."/>
            <person name="White J."/>
            <person name="O'Leary S."/>
            <person name="Kodira C."/>
            <person name="Zeng Q."/>
            <person name="Yandava C."/>
            <person name="Alvarado L."/>
            <person name="Longcore J."/>
            <person name="James T."/>
        </authorList>
    </citation>
    <scope>NUCLEOTIDE SEQUENCE [LARGE SCALE GENOMIC DNA]</scope>
    <source>
        <strain evidence="10 11">JEL423</strain>
    </source>
</reference>
<evidence type="ECO:0000256" key="8">
    <source>
        <dbReference type="SAM" id="MobiDB-lite"/>
    </source>
</evidence>
<dbReference type="GO" id="GO:0008270">
    <property type="term" value="F:zinc ion binding"/>
    <property type="evidence" value="ECO:0007669"/>
    <property type="project" value="UniProtKB-KW"/>
</dbReference>
<feature type="compositionally biased region" description="Polar residues" evidence="8">
    <location>
        <begin position="139"/>
        <end position="157"/>
    </location>
</feature>
<evidence type="ECO:0000256" key="1">
    <source>
        <dbReference type="ARBA" id="ARBA00004123"/>
    </source>
</evidence>
<evidence type="ECO:0000256" key="2">
    <source>
        <dbReference type="ARBA" id="ARBA00022723"/>
    </source>
</evidence>
<keyword evidence="9" id="KW-0732">Signal</keyword>
<dbReference type="InterPro" id="IPR051574">
    <property type="entry name" value="ZnF_E-box_Homeobox"/>
</dbReference>
<feature type="signal peptide" evidence="9">
    <location>
        <begin position="1"/>
        <end position="29"/>
    </location>
</feature>
<dbReference type="PANTHER" id="PTHR24391:SF18">
    <property type="entry name" value="EG:115C2.6 PROTEIN"/>
    <property type="match status" value="1"/>
</dbReference>
<keyword evidence="6" id="KW-0238">DNA-binding</keyword>
<proteinExistence type="predicted"/>
<dbReference type="VEuPathDB" id="FungiDB:BDEG_24640"/>
<dbReference type="GO" id="GO:0006355">
    <property type="term" value="P:regulation of DNA-templated transcription"/>
    <property type="evidence" value="ECO:0007669"/>
    <property type="project" value="UniProtKB-ARBA"/>
</dbReference>
<dbReference type="GO" id="GO:0005634">
    <property type="term" value="C:nucleus"/>
    <property type="evidence" value="ECO:0007669"/>
    <property type="project" value="UniProtKB-SubCell"/>
</dbReference>
<sequence length="262" mass="30010">MIRDLNSLTNLMKLVDILFVLTAAATANAILVPADNDGLPHASSTSSQVSGPTNEPDPEIPEEDWQEIMDIINSSIVSQDWQDPIDEPSSSISSQNQQQPMDQPIPNTSDEYWRFLMNEISLSTSNQDQQPIDQPNQSTSRQGQQPMSENESTNTVPNQVARLCERYQKTFSRINQRLKLSKEIRNKKLKECREYAILRLRHRIALASGEDISESKYDPEVEVRLKQERKSAVRRVSIIRQQLKRFMKKHGLKFEEPESDSD</sequence>
<reference evidence="10 11" key="2">
    <citation type="submission" date="2016-05" db="EMBL/GenBank/DDBJ databases">
        <title>Lineage-specific infection strategies underlie the spectrum of fungal disease in amphibians.</title>
        <authorList>
            <person name="Cuomo C.A."/>
            <person name="Farrer R.A."/>
            <person name="James T."/>
            <person name="Longcore J."/>
            <person name="Birren B."/>
        </authorList>
    </citation>
    <scope>NUCLEOTIDE SEQUENCE [LARGE SCALE GENOMIC DNA]</scope>
    <source>
        <strain evidence="10 11">JEL423</strain>
    </source>
</reference>
<feature type="chain" id="PRO_5008077685" evidence="9">
    <location>
        <begin position="30"/>
        <end position="262"/>
    </location>
</feature>
<keyword evidence="4" id="KW-0863">Zinc-finger</keyword>
<feature type="region of interest" description="Disordered" evidence="8">
    <location>
        <begin position="81"/>
        <end position="108"/>
    </location>
</feature>
<dbReference type="PANTHER" id="PTHR24391">
    <property type="entry name" value="HISTONE H4 TRANSCRIPTION FACTOR-RELATED"/>
    <property type="match status" value="1"/>
</dbReference>
<dbReference type="EMBL" id="DS022305">
    <property type="protein sequence ID" value="OAJ40969.1"/>
    <property type="molecule type" value="Genomic_DNA"/>
</dbReference>
<feature type="region of interest" description="Disordered" evidence="8">
    <location>
        <begin position="124"/>
        <end position="157"/>
    </location>
</feature>
<organism evidence="10 11">
    <name type="scientific">Batrachochytrium dendrobatidis (strain JEL423)</name>
    <dbReference type="NCBI Taxonomy" id="403673"/>
    <lineage>
        <taxon>Eukaryota</taxon>
        <taxon>Fungi</taxon>
        <taxon>Fungi incertae sedis</taxon>
        <taxon>Chytridiomycota</taxon>
        <taxon>Chytridiomycota incertae sedis</taxon>
        <taxon>Chytridiomycetes</taxon>
        <taxon>Rhizophydiales</taxon>
        <taxon>Rhizophydiales incertae sedis</taxon>
        <taxon>Batrachochytrium</taxon>
    </lineage>
</organism>
<evidence type="ECO:0000313" key="11">
    <source>
        <dbReference type="Proteomes" id="UP000077115"/>
    </source>
</evidence>
<feature type="region of interest" description="Disordered" evidence="8">
    <location>
        <begin position="35"/>
        <end position="61"/>
    </location>
</feature>
<evidence type="ECO:0000256" key="7">
    <source>
        <dbReference type="ARBA" id="ARBA00023242"/>
    </source>
</evidence>
<dbReference type="Proteomes" id="UP000077115">
    <property type="component" value="Unassembled WGS sequence"/>
</dbReference>
<keyword evidence="5" id="KW-0862">Zinc</keyword>
<evidence type="ECO:0000313" key="10">
    <source>
        <dbReference type="EMBL" id="OAJ40969.1"/>
    </source>
</evidence>
<feature type="compositionally biased region" description="Polar residues" evidence="8">
    <location>
        <begin position="42"/>
        <end position="53"/>
    </location>
</feature>
<accession>A0A177WLH8</accession>
<name>A0A177WLH8_BATDL</name>
<feature type="compositionally biased region" description="Low complexity" evidence="8">
    <location>
        <begin position="87"/>
        <end position="100"/>
    </location>
</feature>
<feature type="compositionally biased region" description="Low complexity" evidence="8">
    <location>
        <begin position="125"/>
        <end position="138"/>
    </location>
</feature>
<evidence type="ECO:0000256" key="3">
    <source>
        <dbReference type="ARBA" id="ARBA00022737"/>
    </source>
</evidence>